<organism evidence="7 8">
    <name type="scientific">Tectimicrobiota bacterium</name>
    <dbReference type="NCBI Taxonomy" id="2528274"/>
    <lineage>
        <taxon>Bacteria</taxon>
        <taxon>Pseudomonadati</taxon>
        <taxon>Nitrospinota/Tectimicrobiota group</taxon>
        <taxon>Candidatus Tectimicrobiota</taxon>
    </lineage>
</organism>
<feature type="transmembrane region" description="Helical" evidence="5">
    <location>
        <begin position="139"/>
        <end position="161"/>
    </location>
</feature>
<feature type="transmembrane region" description="Helical" evidence="5">
    <location>
        <begin position="173"/>
        <end position="191"/>
    </location>
</feature>
<dbReference type="InterPro" id="IPR051784">
    <property type="entry name" value="Nod_factor_ABC_transporter"/>
</dbReference>
<dbReference type="InterPro" id="IPR000412">
    <property type="entry name" value="ABC_2_transport"/>
</dbReference>
<dbReference type="PRINTS" id="PR00164">
    <property type="entry name" value="ABC2TRNSPORT"/>
</dbReference>
<comment type="similarity">
    <text evidence="5">Belongs to the ABC-2 integral membrane protein family.</text>
</comment>
<feature type="transmembrane region" description="Helical" evidence="5">
    <location>
        <begin position="234"/>
        <end position="251"/>
    </location>
</feature>
<keyword evidence="5" id="KW-1003">Cell membrane</keyword>
<gene>
    <name evidence="7" type="ORF">HYZ11_09815</name>
</gene>
<dbReference type="Proteomes" id="UP000782312">
    <property type="component" value="Unassembled WGS sequence"/>
</dbReference>
<keyword evidence="5" id="KW-0813">Transport</keyword>
<proteinExistence type="inferred from homology"/>
<evidence type="ECO:0000256" key="3">
    <source>
        <dbReference type="ARBA" id="ARBA00022989"/>
    </source>
</evidence>
<keyword evidence="3 5" id="KW-1133">Transmembrane helix</keyword>
<dbReference type="PIRSF" id="PIRSF006648">
    <property type="entry name" value="DrrB"/>
    <property type="match status" value="1"/>
</dbReference>
<feature type="domain" description="ABC transmembrane type-2" evidence="6">
    <location>
        <begin position="23"/>
        <end position="257"/>
    </location>
</feature>
<dbReference type="InterPro" id="IPR013525">
    <property type="entry name" value="ABC2_TM"/>
</dbReference>
<evidence type="ECO:0000256" key="2">
    <source>
        <dbReference type="ARBA" id="ARBA00022692"/>
    </source>
</evidence>
<evidence type="ECO:0000313" key="7">
    <source>
        <dbReference type="EMBL" id="MBI3127888.1"/>
    </source>
</evidence>
<dbReference type="AlphaFoldDB" id="A0A932MNL4"/>
<dbReference type="GO" id="GO:0043190">
    <property type="term" value="C:ATP-binding cassette (ABC) transporter complex"/>
    <property type="evidence" value="ECO:0007669"/>
    <property type="project" value="InterPro"/>
</dbReference>
<dbReference type="PROSITE" id="PS51012">
    <property type="entry name" value="ABC_TM2"/>
    <property type="match status" value="1"/>
</dbReference>
<dbReference type="PANTHER" id="PTHR43229:SF2">
    <property type="entry name" value="NODULATION PROTEIN J"/>
    <property type="match status" value="1"/>
</dbReference>
<evidence type="ECO:0000256" key="1">
    <source>
        <dbReference type="ARBA" id="ARBA00004141"/>
    </source>
</evidence>
<comment type="caution">
    <text evidence="7">The sequence shown here is derived from an EMBL/GenBank/DDBJ whole genome shotgun (WGS) entry which is preliminary data.</text>
</comment>
<evidence type="ECO:0000313" key="8">
    <source>
        <dbReference type="Proteomes" id="UP000782312"/>
    </source>
</evidence>
<evidence type="ECO:0000256" key="4">
    <source>
        <dbReference type="ARBA" id="ARBA00023136"/>
    </source>
</evidence>
<dbReference type="Pfam" id="PF01061">
    <property type="entry name" value="ABC2_membrane"/>
    <property type="match status" value="1"/>
</dbReference>
<evidence type="ECO:0000259" key="6">
    <source>
        <dbReference type="PROSITE" id="PS51012"/>
    </source>
</evidence>
<dbReference type="PANTHER" id="PTHR43229">
    <property type="entry name" value="NODULATION PROTEIN J"/>
    <property type="match status" value="1"/>
</dbReference>
<evidence type="ECO:0000256" key="5">
    <source>
        <dbReference type="RuleBase" id="RU361157"/>
    </source>
</evidence>
<accession>A0A932MNL4</accession>
<feature type="transmembrane region" description="Helical" evidence="5">
    <location>
        <begin position="63"/>
        <end position="83"/>
    </location>
</feature>
<keyword evidence="2 5" id="KW-0812">Transmembrane</keyword>
<reference evidence="7" key="1">
    <citation type="submission" date="2020-07" db="EMBL/GenBank/DDBJ databases">
        <title>Huge and variable diversity of episymbiotic CPR bacteria and DPANN archaea in groundwater ecosystems.</title>
        <authorList>
            <person name="He C.Y."/>
            <person name="Keren R."/>
            <person name="Whittaker M."/>
            <person name="Farag I.F."/>
            <person name="Doudna J."/>
            <person name="Cate J.H.D."/>
            <person name="Banfield J.F."/>
        </authorList>
    </citation>
    <scope>NUCLEOTIDE SEQUENCE</scope>
    <source>
        <strain evidence="7">NC_groundwater_763_Ag_S-0.2um_68_21</strain>
    </source>
</reference>
<comment type="subcellular location">
    <subcellularLocation>
        <location evidence="5">Cell membrane</location>
        <topology evidence="5">Multi-pass membrane protein</topology>
    </subcellularLocation>
    <subcellularLocation>
        <location evidence="1">Membrane</location>
        <topology evidence="1">Multi-pass membrane protein</topology>
    </subcellularLocation>
</comment>
<dbReference type="EMBL" id="JACPUR010000019">
    <property type="protein sequence ID" value="MBI3127888.1"/>
    <property type="molecule type" value="Genomic_DNA"/>
</dbReference>
<name>A0A932MNL4_UNCTE</name>
<feature type="transmembrane region" description="Helical" evidence="5">
    <location>
        <begin position="104"/>
        <end position="127"/>
    </location>
</feature>
<dbReference type="InterPro" id="IPR047817">
    <property type="entry name" value="ABC2_TM_bact-type"/>
</dbReference>
<keyword evidence="4 5" id="KW-0472">Membrane</keyword>
<sequence>MNFLLPALTLWQREIVRFLRQRSRIVGAFGQPLLFWLVLGSGFGRSFRSPAGNGAEGYAEYFFTGIVAMVVLFTAIFSTFSVMDDRKQRFLQGVLAAPVPRSAIVLGQALGGTTLGLLQGVLLLAAAPLAGVPLSAAGVLAAVGVMALMGFALTSLGLLFAWRIDSTQGLHSIMNLALLPLWLLSGAVFPAEGAHPLLALAMKANPLTYGVAALRRSLYLSSPAAVQGLPGMEVSLLVTALFALLAFLAAVRTAERSAG</sequence>
<dbReference type="GO" id="GO:0140359">
    <property type="term" value="F:ABC-type transporter activity"/>
    <property type="evidence" value="ECO:0007669"/>
    <property type="project" value="InterPro"/>
</dbReference>
<protein>
    <recommendedName>
        <fullName evidence="5">Transport permease protein</fullName>
    </recommendedName>
</protein>
<feature type="transmembrane region" description="Helical" evidence="5">
    <location>
        <begin position="25"/>
        <end position="43"/>
    </location>
</feature>